<dbReference type="PANTHER" id="PTHR20883:SF49">
    <property type="entry name" value="PHYTANOYL-COA DIOXYGENASE"/>
    <property type="match status" value="1"/>
</dbReference>
<dbReference type="KEGG" id="smic:SmB9_09440"/>
<evidence type="ECO:0000313" key="3">
    <source>
        <dbReference type="Proteomes" id="UP000275727"/>
    </source>
</evidence>
<dbReference type="PANTHER" id="PTHR20883">
    <property type="entry name" value="PHYTANOYL-COA DIOXYGENASE DOMAIN CONTAINING 1"/>
    <property type="match status" value="1"/>
</dbReference>
<dbReference type="Gene3D" id="2.60.120.620">
    <property type="entry name" value="q2cbj1_9rhob like domain"/>
    <property type="match status" value="1"/>
</dbReference>
<accession>A0AAD1D5J6</accession>
<dbReference type="Proteomes" id="UP000275727">
    <property type="component" value="Chromosome"/>
</dbReference>
<keyword evidence="4" id="KW-1185">Reference proteome</keyword>
<reference evidence="1 3" key="1">
    <citation type="submission" date="2018-06" db="EMBL/GenBank/DDBJ databases">
        <title>Complete Genome Sequence of the Microcystin-Degrading Bacterium Sphingosinicella microcystinivorans Strain B-9.</title>
        <authorList>
            <person name="Jin H."/>
            <person name="Nishizawa T."/>
            <person name="Guo Y."/>
            <person name="Nishizawa A."/>
            <person name="Park H."/>
            <person name="Kato H."/>
            <person name="Tsuji K."/>
            <person name="Harada K."/>
        </authorList>
    </citation>
    <scope>NUCLEOTIDE SEQUENCE [LARGE SCALE GENOMIC DNA]</scope>
    <source>
        <strain evidence="1 3">B9</strain>
    </source>
</reference>
<keyword evidence="1" id="KW-0560">Oxidoreductase</keyword>
<evidence type="ECO:0000313" key="2">
    <source>
        <dbReference type="EMBL" id="RKS85424.1"/>
    </source>
</evidence>
<dbReference type="RefSeq" id="WP_121053227.1">
    <property type="nucleotide sequence ID" value="NZ_AP018711.1"/>
</dbReference>
<evidence type="ECO:0000313" key="1">
    <source>
        <dbReference type="EMBL" id="BBE33286.1"/>
    </source>
</evidence>
<dbReference type="AlphaFoldDB" id="A0AAD1D5J6"/>
<evidence type="ECO:0000313" key="4">
    <source>
        <dbReference type="Proteomes" id="UP000276029"/>
    </source>
</evidence>
<sequence>MTMISDSQVAAYERDGVVHIPNPFDDRRIAELREAVDEARANPGKHARFWKTDARQSEFYEEAEVAQRSAAIRNFIDDSPAGEVAGQIMRARHAYCIYDQLFVKQAGEVVKGTDWHQDMPYMPFDGDQMCVMWMALDPVPKDNALQFLRGWHRSGQLYQFATPGHPDLSLPPVPDIDENDPEVVSFACEPGDLVIFQMRTLHGAATRTNVSGQRRALATRWVGDEAVCHLEGRLNVIRKPLPLVPGRKVAALAMTPQWSAG</sequence>
<dbReference type="EMBL" id="RBWX01000011">
    <property type="protein sequence ID" value="RKS85424.1"/>
    <property type="molecule type" value="Genomic_DNA"/>
</dbReference>
<dbReference type="GO" id="GO:0016706">
    <property type="term" value="F:2-oxoglutarate-dependent dioxygenase activity"/>
    <property type="evidence" value="ECO:0007669"/>
    <property type="project" value="UniProtKB-ARBA"/>
</dbReference>
<keyword evidence="1" id="KW-0223">Dioxygenase</keyword>
<dbReference type="GO" id="GO:0005506">
    <property type="term" value="F:iron ion binding"/>
    <property type="evidence" value="ECO:0007669"/>
    <property type="project" value="UniProtKB-ARBA"/>
</dbReference>
<dbReference type="Pfam" id="PF05721">
    <property type="entry name" value="PhyH"/>
    <property type="match status" value="1"/>
</dbReference>
<dbReference type="SUPFAM" id="SSF51197">
    <property type="entry name" value="Clavaminate synthase-like"/>
    <property type="match status" value="1"/>
</dbReference>
<dbReference type="InterPro" id="IPR008775">
    <property type="entry name" value="Phytyl_CoA_dOase-like"/>
</dbReference>
<dbReference type="Proteomes" id="UP000276029">
    <property type="component" value="Unassembled WGS sequence"/>
</dbReference>
<proteinExistence type="predicted"/>
<dbReference type="EMBL" id="AP018711">
    <property type="protein sequence ID" value="BBE33286.1"/>
    <property type="molecule type" value="Genomic_DNA"/>
</dbReference>
<gene>
    <name evidence="2" type="ORF">DFR51_3342</name>
    <name evidence="1" type="ORF">SmB9_09440</name>
</gene>
<name>A0AAD1D5J6_SPHMI</name>
<protein>
    <submittedName>
        <fullName evidence="1 2">Phytanoyl-CoA dioxygenase</fullName>
    </submittedName>
</protein>
<organism evidence="1 3">
    <name type="scientific">Sphingosinicella microcystinivorans</name>
    <dbReference type="NCBI Taxonomy" id="335406"/>
    <lineage>
        <taxon>Bacteria</taxon>
        <taxon>Pseudomonadati</taxon>
        <taxon>Pseudomonadota</taxon>
        <taxon>Alphaproteobacteria</taxon>
        <taxon>Sphingomonadales</taxon>
        <taxon>Sphingosinicellaceae</taxon>
        <taxon>Sphingosinicella</taxon>
    </lineage>
</organism>
<reference evidence="2 4" key="2">
    <citation type="submission" date="2018-10" db="EMBL/GenBank/DDBJ databases">
        <title>Genomic Encyclopedia of Type Strains, Phase IV (KMG-IV): sequencing the most valuable type-strain genomes for metagenomic binning, comparative biology and taxonomic classification.</title>
        <authorList>
            <person name="Goeker M."/>
        </authorList>
    </citation>
    <scope>NUCLEOTIDE SEQUENCE [LARGE SCALE GENOMIC DNA]</scope>
    <source>
        <strain evidence="2 4">DSM 19791</strain>
    </source>
</reference>